<dbReference type="InterPro" id="IPR018247">
    <property type="entry name" value="EF_Hand_1_Ca_BS"/>
</dbReference>
<protein>
    <recommendedName>
        <fullName evidence="2">EF-hand domain-containing protein</fullName>
    </recommendedName>
</protein>
<name>A0ABR2X3D0_9FUNG</name>
<dbReference type="Gene3D" id="1.10.238.10">
    <property type="entry name" value="EF-hand"/>
    <property type="match status" value="1"/>
</dbReference>
<dbReference type="PROSITE" id="PS50222">
    <property type="entry name" value="EF_HAND_2"/>
    <property type="match status" value="1"/>
</dbReference>
<dbReference type="InterPro" id="IPR002048">
    <property type="entry name" value="EF_hand_dom"/>
</dbReference>
<reference evidence="3 4" key="1">
    <citation type="submission" date="2023-04" db="EMBL/GenBank/DDBJ databases">
        <title>Genome of Basidiobolus ranarum AG-B5.</title>
        <authorList>
            <person name="Stajich J.E."/>
            <person name="Carter-House D."/>
            <person name="Gryganskyi A."/>
        </authorList>
    </citation>
    <scope>NUCLEOTIDE SEQUENCE [LARGE SCALE GENOMIC DNA]</scope>
    <source>
        <strain evidence="3 4">AG-B5</strain>
    </source>
</reference>
<evidence type="ECO:0000259" key="2">
    <source>
        <dbReference type="PROSITE" id="PS50222"/>
    </source>
</evidence>
<dbReference type="Proteomes" id="UP001479436">
    <property type="component" value="Unassembled WGS sequence"/>
</dbReference>
<dbReference type="EMBL" id="JASJQH010000024">
    <property type="protein sequence ID" value="KAK9768295.1"/>
    <property type="molecule type" value="Genomic_DNA"/>
</dbReference>
<keyword evidence="4" id="KW-1185">Reference proteome</keyword>
<evidence type="ECO:0000256" key="1">
    <source>
        <dbReference type="ARBA" id="ARBA00022837"/>
    </source>
</evidence>
<feature type="domain" description="EF-hand" evidence="2">
    <location>
        <begin position="199"/>
        <end position="234"/>
    </location>
</feature>
<organism evidence="3 4">
    <name type="scientific">Basidiobolus ranarum</name>
    <dbReference type="NCBI Taxonomy" id="34480"/>
    <lineage>
        <taxon>Eukaryota</taxon>
        <taxon>Fungi</taxon>
        <taxon>Fungi incertae sedis</taxon>
        <taxon>Zoopagomycota</taxon>
        <taxon>Entomophthoromycotina</taxon>
        <taxon>Basidiobolomycetes</taxon>
        <taxon>Basidiobolales</taxon>
        <taxon>Basidiobolaceae</taxon>
        <taxon>Basidiobolus</taxon>
    </lineage>
</organism>
<evidence type="ECO:0000313" key="4">
    <source>
        <dbReference type="Proteomes" id="UP001479436"/>
    </source>
</evidence>
<dbReference type="PROSITE" id="PS00018">
    <property type="entry name" value="EF_HAND_1"/>
    <property type="match status" value="1"/>
</dbReference>
<accession>A0ABR2X3D0</accession>
<keyword evidence="1" id="KW-0106">Calcium</keyword>
<dbReference type="InterPro" id="IPR011992">
    <property type="entry name" value="EF-hand-dom_pair"/>
</dbReference>
<comment type="caution">
    <text evidence="3">The sequence shown here is derived from an EMBL/GenBank/DDBJ whole genome shotgun (WGS) entry which is preliminary data.</text>
</comment>
<dbReference type="SUPFAM" id="SSF47473">
    <property type="entry name" value="EF-hand"/>
    <property type="match status" value="1"/>
</dbReference>
<proteinExistence type="predicted"/>
<gene>
    <name evidence="3" type="ORF">K7432_001134</name>
</gene>
<evidence type="ECO:0000313" key="3">
    <source>
        <dbReference type="EMBL" id="KAK9768295.1"/>
    </source>
</evidence>
<sequence length="292" mass="33420">MNDKYTEEELSKLYDSLDINDAEEDVDSQDFWENKYVEIFGDRNLVVSILAEAGVQLPEESTLNPEDWKGFFLEKYTHLQEAKVSEETQTNNVFTQVQELLRTFQQQQDMNILVEACLKIFTILDFYPGNAGCYHLLGFICYLLNSLNQALTLLQIGKSIDESYEPIDDLEQEIVGLLDGIEGEEGEQPLLDGTELSEPLQSVLEGIFRKFDKDNDGALNMSELDGFVYQTNGMHPPPPFFQQLCQMFDSNSQGLTMKGFFEFFLQQTLEDPLETRNDLAKHGYDPKSLLLI</sequence>